<proteinExistence type="inferred from homology"/>
<dbReference type="InterPro" id="IPR005064">
    <property type="entry name" value="BUG"/>
</dbReference>
<dbReference type="Gene3D" id="3.40.190.150">
    <property type="entry name" value="Bordetella uptake gene, domain 1"/>
    <property type="match status" value="1"/>
</dbReference>
<dbReference type="CDD" id="cd07012">
    <property type="entry name" value="PBP2_Bug_TTT"/>
    <property type="match status" value="1"/>
</dbReference>
<dbReference type="PIRSF" id="PIRSF017082">
    <property type="entry name" value="YflP"/>
    <property type="match status" value="1"/>
</dbReference>
<dbReference type="PANTHER" id="PTHR42928:SF5">
    <property type="entry name" value="BLR1237 PROTEIN"/>
    <property type="match status" value="1"/>
</dbReference>
<comment type="caution">
    <text evidence="3">The sequence shown here is derived from an EMBL/GenBank/DDBJ whole genome shotgun (WGS) entry which is preliminary data.</text>
</comment>
<keyword evidence="2" id="KW-0732">Signal</keyword>
<name>A0A2S5GII4_9BURK</name>
<gene>
    <name evidence="3" type="ORF">C4E15_29125</name>
</gene>
<dbReference type="OrthoDB" id="8859164at2"/>
<organism evidence="3 4">
    <name type="scientific">Achromobacter spanius</name>
    <dbReference type="NCBI Taxonomy" id="217203"/>
    <lineage>
        <taxon>Bacteria</taxon>
        <taxon>Pseudomonadati</taxon>
        <taxon>Pseudomonadota</taxon>
        <taxon>Betaproteobacteria</taxon>
        <taxon>Burkholderiales</taxon>
        <taxon>Alcaligenaceae</taxon>
        <taxon>Achromobacter</taxon>
    </lineage>
</organism>
<dbReference type="InterPro" id="IPR042100">
    <property type="entry name" value="Bug_dom1"/>
</dbReference>
<feature type="chain" id="PRO_5015392554" evidence="2">
    <location>
        <begin position="37"/>
        <end position="334"/>
    </location>
</feature>
<evidence type="ECO:0000313" key="3">
    <source>
        <dbReference type="EMBL" id="PPA72731.1"/>
    </source>
</evidence>
<comment type="similarity">
    <text evidence="1">Belongs to the UPF0065 (bug) family.</text>
</comment>
<reference evidence="3 4" key="1">
    <citation type="submission" date="2018-02" db="EMBL/GenBank/DDBJ databases">
        <title>Draft Genome of Achromobacter spanius stain 6.</title>
        <authorList>
            <person name="Gunasekera T.S."/>
            <person name="Radwan O."/>
            <person name="Ruiz O.N."/>
        </authorList>
    </citation>
    <scope>NUCLEOTIDE SEQUENCE [LARGE SCALE GENOMIC DNA]</scope>
    <source>
        <strain evidence="3 4">6</strain>
    </source>
</reference>
<dbReference type="EMBL" id="PREU01000021">
    <property type="protein sequence ID" value="PPA72731.1"/>
    <property type="molecule type" value="Genomic_DNA"/>
</dbReference>
<feature type="signal peptide" evidence="2">
    <location>
        <begin position="1"/>
        <end position="36"/>
    </location>
</feature>
<dbReference type="Pfam" id="PF03401">
    <property type="entry name" value="TctC"/>
    <property type="match status" value="1"/>
</dbReference>
<dbReference type="SUPFAM" id="SSF53850">
    <property type="entry name" value="Periplasmic binding protein-like II"/>
    <property type="match status" value="1"/>
</dbReference>
<dbReference type="Proteomes" id="UP000239990">
    <property type="component" value="Unassembled WGS sequence"/>
</dbReference>
<evidence type="ECO:0000256" key="1">
    <source>
        <dbReference type="ARBA" id="ARBA00006987"/>
    </source>
</evidence>
<protein>
    <submittedName>
        <fullName evidence="3">ABC transporter substrate-binding protein</fullName>
    </submittedName>
</protein>
<accession>A0A2S5GII4</accession>
<dbReference type="Gene3D" id="3.40.190.10">
    <property type="entry name" value="Periplasmic binding protein-like II"/>
    <property type="match status" value="1"/>
</dbReference>
<evidence type="ECO:0000313" key="4">
    <source>
        <dbReference type="Proteomes" id="UP000239990"/>
    </source>
</evidence>
<dbReference type="PANTHER" id="PTHR42928">
    <property type="entry name" value="TRICARBOXYLATE-BINDING PROTEIN"/>
    <property type="match status" value="1"/>
</dbReference>
<dbReference type="AlphaFoldDB" id="A0A2S5GII4"/>
<sequence length="334" mass="34430">MKFISRRAFTRRAYTRRAIAGAGLACAVALSGAASAQATLPWPGKQINWIVGFVPGGTADVLTRVAAQDLAQRTGLTVVVENKPGASGAIALQMVARSKPGDGYLITVPGPLIYPTPQPAIGKELAPVMLMAQGPMVVVGPAQHALPGLADVLADARRHPENWSYGSSGNGTSQHLAGELLNQYAGTHIVHVPYKGGGQAVSDVAGGQIPLAILGSSPVLPQIKAGTLKAYAVTTRARLDALPGVPTVAESGFAGYEASQWFSVAASPRIDKAVLDQLNAALQQTVQSAAFKSAVENAGMIAAGGSRADLQQFIATDSAKWQKLLDSGAIKLAN</sequence>
<dbReference type="RefSeq" id="WP_104145819.1">
    <property type="nucleotide sequence ID" value="NZ_PREU01000021.1"/>
</dbReference>
<evidence type="ECO:0000256" key="2">
    <source>
        <dbReference type="SAM" id="SignalP"/>
    </source>
</evidence>